<gene>
    <name evidence="12" type="ORF">OKIOD_LOCUS5299</name>
</gene>
<evidence type="ECO:0000256" key="3">
    <source>
        <dbReference type="ARBA" id="ARBA00022490"/>
    </source>
</evidence>
<dbReference type="Proteomes" id="UP001158576">
    <property type="component" value="Chromosome XSR"/>
</dbReference>
<keyword evidence="7" id="KW-0862">Zinc</keyword>
<evidence type="ECO:0000256" key="10">
    <source>
        <dbReference type="SAM" id="MobiDB-lite"/>
    </source>
</evidence>
<dbReference type="Pfam" id="PF12171">
    <property type="entry name" value="zf-C2H2_jaz"/>
    <property type="match status" value="1"/>
</dbReference>
<evidence type="ECO:0000313" key="12">
    <source>
        <dbReference type="EMBL" id="CAG5094647.1"/>
    </source>
</evidence>
<keyword evidence="13" id="KW-1185">Reference proteome</keyword>
<dbReference type="PROSITE" id="PS00028">
    <property type="entry name" value="ZINC_FINGER_C2H2_1"/>
    <property type="match status" value="1"/>
</dbReference>
<feature type="compositionally biased region" description="Basic residues" evidence="10">
    <location>
        <begin position="1"/>
        <end position="21"/>
    </location>
</feature>
<dbReference type="EMBL" id="OU015569">
    <property type="protein sequence ID" value="CAG5094647.1"/>
    <property type="molecule type" value="Genomic_DNA"/>
</dbReference>
<evidence type="ECO:0000256" key="2">
    <source>
        <dbReference type="ARBA" id="ARBA00004496"/>
    </source>
</evidence>
<evidence type="ECO:0000313" key="13">
    <source>
        <dbReference type="Proteomes" id="UP001158576"/>
    </source>
</evidence>
<dbReference type="InterPro" id="IPR036236">
    <property type="entry name" value="Znf_C2H2_sf"/>
</dbReference>
<keyword evidence="4" id="KW-0690">Ribosome biogenesis</keyword>
<evidence type="ECO:0000256" key="7">
    <source>
        <dbReference type="ARBA" id="ARBA00022833"/>
    </source>
</evidence>
<keyword evidence="5" id="KW-0479">Metal-binding</keyword>
<keyword evidence="6" id="KW-0863">Zinc-finger</keyword>
<proteinExistence type="inferred from homology"/>
<sequence length="151" mass="16983">MAKRKGKRGGKGKGAKKKKGTVKPESHYLKTKFETKVLHLDQIHENFKPENVAALVADPSLNDDLPGAGQNYCLHCDRHMINRQALTEHLRSKKHKQQVKKLKDAPFTQKEAEAAAGLGTYVRPKDLEVVPDFESVRGEDKRFPVEQAAME</sequence>
<evidence type="ECO:0000256" key="6">
    <source>
        <dbReference type="ARBA" id="ARBA00022771"/>
    </source>
</evidence>
<dbReference type="PANTHER" id="PTHR46095:SF1">
    <property type="entry name" value="ZINC FINGER PROTEIN 593"/>
    <property type="match status" value="1"/>
</dbReference>
<dbReference type="Gene3D" id="3.30.160.60">
    <property type="entry name" value="Classic Zinc Finger"/>
    <property type="match status" value="1"/>
</dbReference>
<evidence type="ECO:0000256" key="5">
    <source>
        <dbReference type="ARBA" id="ARBA00022723"/>
    </source>
</evidence>
<evidence type="ECO:0000256" key="9">
    <source>
        <dbReference type="ARBA" id="ARBA00038064"/>
    </source>
</evidence>
<dbReference type="InterPro" id="IPR022755">
    <property type="entry name" value="Znf_C2H2_jaz"/>
</dbReference>
<dbReference type="PANTHER" id="PTHR46095">
    <property type="entry name" value="ZINC FINGER PROTEIN 593"/>
    <property type="match status" value="1"/>
</dbReference>
<evidence type="ECO:0000259" key="11">
    <source>
        <dbReference type="PROSITE" id="PS00028"/>
    </source>
</evidence>
<keyword evidence="8" id="KW-0539">Nucleus</keyword>
<dbReference type="SUPFAM" id="SSF57667">
    <property type="entry name" value="beta-beta-alpha zinc fingers"/>
    <property type="match status" value="1"/>
</dbReference>
<protein>
    <submittedName>
        <fullName evidence="12">Oidioi.mRNA.OKI2018_I69.XSR.g13741.t1.cds</fullName>
    </submittedName>
</protein>
<dbReference type="InterPro" id="IPR013087">
    <property type="entry name" value="Znf_C2H2_type"/>
</dbReference>
<dbReference type="SMART" id="SM00451">
    <property type="entry name" value="ZnF_U1"/>
    <property type="match status" value="1"/>
</dbReference>
<evidence type="ECO:0000256" key="4">
    <source>
        <dbReference type="ARBA" id="ARBA00022517"/>
    </source>
</evidence>
<comment type="similarity">
    <text evidence="9">Belongs to the ZNF593/BUD20 C2H2-type zinc-finger protein family.</text>
</comment>
<reference evidence="12 13" key="1">
    <citation type="submission" date="2021-04" db="EMBL/GenBank/DDBJ databases">
        <authorList>
            <person name="Bliznina A."/>
        </authorList>
    </citation>
    <scope>NUCLEOTIDE SEQUENCE [LARGE SCALE GENOMIC DNA]</scope>
</reference>
<feature type="domain" description="C2H2-type" evidence="11">
    <location>
        <begin position="73"/>
        <end position="95"/>
    </location>
</feature>
<accession>A0ABN7S884</accession>
<evidence type="ECO:0000256" key="1">
    <source>
        <dbReference type="ARBA" id="ARBA00004123"/>
    </source>
</evidence>
<organism evidence="12 13">
    <name type="scientific">Oikopleura dioica</name>
    <name type="common">Tunicate</name>
    <dbReference type="NCBI Taxonomy" id="34765"/>
    <lineage>
        <taxon>Eukaryota</taxon>
        <taxon>Metazoa</taxon>
        <taxon>Chordata</taxon>
        <taxon>Tunicata</taxon>
        <taxon>Appendicularia</taxon>
        <taxon>Copelata</taxon>
        <taxon>Oikopleuridae</taxon>
        <taxon>Oikopleura</taxon>
    </lineage>
</organism>
<evidence type="ECO:0000256" key="8">
    <source>
        <dbReference type="ARBA" id="ARBA00023242"/>
    </source>
</evidence>
<feature type="region of interest" description="Disordered" evidence="10">
    <location>
        <begin position="1"/>
        <end position="27"/>
    </location>
</feature>
<name>A0ABN7S884_OIKDI</name>
<comment type="subcellular location">
    <subcellularLocation>
        <location evidence="2">Cytoplasm</location>
    </subcellularLocation>
    <subcellularLocation>
        <location evidence="1">Nucleus</location>
    </subcellularLocation>
</comment>
<dbReference type="InterPro" id="IPR003604">
    <property type="entry name" value="Matrin/U1-like-C_Znf_C2H2"/>
</dbReference>
<keyword evidence="3" id="KW-0963">Cytoplasm</keyword>
<dbReference type="InterPro" id="IPR051879">
    <property type="entry name" value="C2H2-ZF_Maturation_Protein"/>
</dbReference>